<evidence type="ECO:0000259" key="14">
    <source>
        <dbReference type="PROSITE" id="PS51192"/>
    </source>
</evidence>
<feature type="region of interest" description="Disordered" evidence="13">
    <location>
        <begin position="238"/>
        <end position="351"/>
    </location>
</feature>
<organism evidence="16 17">
    <name type="scientific">Leucocoprinus leucothites</name>
    <dbReference type="NCBI Taxonomy" id="201217"/>
    <lineage>
        <taxon>Eukaryota</taxon>
        <taxon>Fungi</taxon>
        <taxon>Dikarya</taxon>
        <taxon>Basidiomycota</taxon>
        <taxon>Agaricomycotina</taxon>
        <taxon>Agaricomycetes</taxon>
        <taxon>Agaricomycetidae</taxon>
        <taxon>Agaricales</taxon>
        <taxon>Agaricineae</taxon>
        <taxon>Agaricaceae</taxon>
        <taxon>Leucocoprinus</taxon>
    </lineage>
</organism>
<keyword evidence="8" id="KW-0508">mRNA splicing</keyword>
<evidence type="ECO:0000313" key="17">
    <source>
        <dbReference type="Proteomes" id="UP000559027"/>
    </source>
</evidence>
<evidence type="ECO:0000256" key="12">
    <source>
        <dbReference type="ARBA" id="ARBA00070009"/>
    </source>
</evidence>
<evidence type="ECO:0000256" key="1">
    <source>
        <dbReference type="ARBA" id="ARBA00004123"/>
    </source>
</evidence>
<name>A0A8H5D956_9AGAR</name>
<dbReference type="Gene3D" id="3.40.50.300">
    <property type="entry name" value="P-loop containing nucleotide triphosphate hydrolases"/>
    <property type="match status" value="2"/>
</dbReference>
<dbReference type="InterPro" id="IPR002464">
    <property type="entry name" value="DNA/RNA_helicase_DEAH_CS"/>
</dbReference>
<dbReference type="InterPro" id="IPR048333">
    <property type="entry name" value="HA2_WH"/>
</dbReference>
<dbReference type="EMBL" id="JAACJO010000007">
    <property type="protein sequence ID" value="KAF5355835.1"/>
    <property type="molecule type" value="Genomic_DNA"/>
</dbReference>
<feature type="compositionally biased region" description="Basic and acidic residues" evidence="13">
    <location>
        <begin position="1225"/>
        <end position="1243"/>
    </location>
</feature>
<proteinExistence type="inferred from homology"/>
<feature type="domain" description="Helicase ATP-binding" evidence="14">
    <location>
        <begin position="589"/>
        <end position="752"/>
    </location>
</feature>
<dbReference type="InterPro" id="IPR014001">
    <property type="entry name" value="Helicase_ATP-bd"/>
</dbReference>
<feature type="compositionally biased region" description="Pro residues" evidence="13">
    <location>
        <begin position="119"/>
        <end position="128"/>
    </location>
</feature>
<dbReference type="FunFam" id="3.40.50.300:FF:000007">
    <property type="entry name" value="Pre-mRNA-splicing factor ATP-dependent RNA helicase"/>
    <property type="match status" value="1"/>
</dbReference>
<dbReference type="SMART" id="SM00490">
    <property type="entry name" value="HELICc"/>
    <property type="match status" value="1"/>
</dbReference>
<dbReference type="GO" id="GO:0016787">
    <property type="term" value="F:hydrolase activity"/>
    <property type="evidence" value="ECO:0007669"/>
    <property type="project" value="UniProtKB-KW"/>
</dbReference>
<dbReference type="PROSITE" id="PS51194">
    <property type="entry name" value="HELICASE_CTER"/>
    <property type="match status" value="1"/>
</dbReference>
<evidence type="ECO:0000256" key="11">
    <source>
        <dbReference type="ARBA" id="ARBA00047984"/>
    </source>
</evidence>
<evidence type="ECO:0000313" key="16">
    <source>
        <dbReference type="EMBL" id="KAF5355835.1"/>
    </source>
</evidence>
<evidence type="ECO:0000256" key="3">
    <source>
        <dbReference type="ARBA" id="ARBA00022664"/>
    </source>
</evidence>
<dbReference type="FunFam" id="1.20.120.1080:FF:000018">
    <property type="entry name" value="Pre-mRNA-splicing factor ATP-dependent RNA helicase prp16"/>
    <property type="match status" value="1"/>
</dbReference>
<accession>A0A8H5D956</accession>
<reference evidence="16 17" key="1">
    <citation type="journal article" date="2020" name="ISME J.">
        <title>Uncovering the hidden diversity of litter-decomposition mechanisms in mushroom-forming fungi.</title>
        <authorList>
            <person name="Floudas D."/>
            <person name="Bentzer J."/>
            <person name="Ahren D."/>
            <person name="Johansson T."/>
            <person name="Persson P."/>
            <person name="Tunlid A."/>
        </authorList>
    </citation>
    <scope>NUCLEOTIDE SEQUENCE [LARGE SCALE GENOMIC DNA]</scope>
    <source>
        <strain evidence="16 17">CBS 146.42</strain>
    </source>
</reference>
<dbReference type="PANTHER" id="PTHR18934">
    <property type="entry name" value="ATP-DEPENDENT RNA HELICASE"/>
    <property type="match status" value="1"/>
</dbReference>
<feature type="compositionally biased region" description="Basic and acidic residues" evidence="13">
    <location>
        <begin position="530"/>
        <end position="548"/>
    </location>
</feature>
<dbReference type="GO" id="GO:0005681">
    <property type="term" value="C:spliceosomal complex"/>
    <property type="evidence" value="ECO:0007669"/>
    <property type="project" value="UniProtKB-ARBA"/>
</dbReference>
<dbReference type="InterPro" id="IPR027417">
    <property type="entry name" value="P-loop_NTPase"/>
</dbReference>
<comment type="similarity">
    <text evidence="10">Belongs to the DEAD box helicase family. DEAH subfamily. PRP16 sub-subfamily.</text>
</comment>
<evidence type="ECO:0000256" key="6">
    <source>
        <dbReference type="ARBA" id="ARBA00022806"/>
    </source>
</evidence>
<feature type="region of interest" description="Disordered" evidence="13">
    <location>
        <begin position="1225"/>
        <end position="1281"/>
    </location>
</feature>
<evidence type="ECO:0000256" key="2">
    <source>
        <dbReference type="ARBA" id="ARBA00012552"/>
    </source>
</evidence>
<feature type="region of interest" description="Disordered" evidence="13">
    <location>
        <begin position="96"/>
        <end position="198"/>
    </location>
</feature>
<evidence type="ECO:0000256" key="13">
    <source>
        <dbReference type="SAM" id="MobiDB-lite"/>
    </source>
</evidence>
<dbReference type="InterPro" id="IPR007502">
    <property type="entry name" value="Helicase-assoc_dom"/>
</dbReference>
<evidence type="ECO:0000256" key="10">
    <source>
        <dbReference type="ARBA" id="ARBA00038040"/>
    </source>
</evidence>
<dbReference type="Gene3D" id="1.20.120.1080">
    <property type="match status" value="1"/>
</dbReference>
<dbReference type="InterPro" id="IPR001650">
    <property type="entry name" value="Helicase_C-like"/>
</dbReference>
<comment type="catalytic activity">
    <reaction evidence="11">
        <text>ATP + H2O = ADP + phosphate + H(+)</text>
        <dbReference type="Rhea" id="RHEA:13065"/>
        <dbReference type="ChEBI" id="CHEBI:15377"/>
        <dbReference type="ChEBI" id="CHEBI:15378"/>
        <dbReference type="ChEBI" id="CHEBI:30616"/>
        <dbReference type="ChEBI" id="CHEBI:43474"/>
        <dbReference type="ChEBI" id="CHEBI:456216"/>
        <dbReference type="EC" id="3.6.4.13"/>
    </reaction>
</comment>
<evidence type="ECO:0000256" key="8">
    <source>
        <dbReference type="ARBA" id="ARBA00023187"/>
    </source>
</evidence>
<evidence type="ECO:0000259" key="15">
    <source>
        <dbReference type="PROSITE" id="PS51194"/>
    </source>
</evidence>
<dbReference type="GO" id="GO:0003723">
    <property type="term" value="F:RNA binding"/>
    <property type="evidence" value="ECO:0007669"/>
    <property type="project" value="TreeGrafter"/>
</dbReference>
<dbReference type="InterPro" id="IPR011545">
    <property type="entry name" value="DEAD/DEAH_box_helicase_dom"/>
</dbReference>
<dbReference type="Pfam" id="PF21010">
    <property type="entry name" value="HA2_C"/>
    <property type="match status" value="1"/>
</dbReference>
<dbReference type="OrthoDB" id="10253254at2759"/>
<keyword evidence="3" id="KW-0507">mRNA processing</keyword>
<feature type="region of interest" description="Disordered" evidence="13">
    <location>
        <begin position="522"/>
        <end position="548"/>
    </location>
</feature>
<dbReference type="PROSITE" id="PS00690">
    <property type="entry name" value="DEAH_ATP_HELICASE"/>
    <property type="match status" value="1"/>
</dbReference>
<keyword evidence="9" id="KW-0539">Nucleus</keyword>
<evidence type="ECO:0000256" key="7">
    <source>
        <dbReference type="ARBA" id="ARBA00022840"/>
    </source>
</evidence>
<dbReference type="PANTHER" id="PTHR18934:SF91">
    <property type="entry name" value="PRE-MRNA-SPLICING FACTOR ATP-DEPENDENT RNA HELICASE PRP16"/>
    <property type="match status" value="1"/>
</dbReference>
<keyword evidence="7" id="KW-0067">ATP-binding</keyword>
<evidence type="ECO:0000256" key="4">
    <source>
        <dbReference type="ARBA" id="ARBA00022741"/>
    </source>
</evidence>
<dbReference type="Pfam" id="PF04408">
    <property type="entry name" value="WHD_HA2"/>
    <property type="match status" value="1"/>
</dbReference>
<feature type="domain" description="Helicase C-terminal" evidence="15">
    <location>
        <begin position="777"/>
        <end position="949"/>
    </location>
</feature>
<keyword evidence="5" id="KW-0378">Hydrolase</keyword>
<keyword evidence="6" id="KW-0347">Helicase</keyword>
<comment type="caution">
    <text evidence="16">The sequence shown here is derived from an EMBL/GenBank/DDBJ whole genome shotgun (WGS) entry which is preliminary data.</text>
</comment>
<dbReference type="GO" id="GO:0005524">
    <property type="term" value="F:ATP binding"/>
    <property type="evidence" value="ECO:0007669"/>
    <property type="project" value="UniProtKB-KW"/>
</dbReference>
<dbReference type="GO" id="GO:0034458">
    <property type="term" value="F:3'-5' RNA helicase activity"/>
    <property type="evidence" value="ECO:0007669"/>
    <property type="project" value="TreeGrafter"/>
</dbReference>
<dbReference type="Pfam" id="PF00271">
    <property type="entry name" value="Helicase_C"/>
    <property type="match status" value="1"/>
</dbReference>
<evidence type="ECO:0000256" key="9">
    <source>
        <dbReference type="ARBA" id="ARBA00023242"/>
    </source>
</evidence>
<keyword evidence="4" id="KW-0547">Nucleotide-binding</keyword>
<keyword evidence="17" id="KW-1185">Reference proteome</keyword>
<dbReference type="Pfam" id="PF07717">
    <property type="entry name" value="OB_NTP_bind"/>
    <property type="match status" value="1"/>
</dbReference>
<dbReference type="Pfam" id="PF00270">
    <property type="entry name" value="DEAD"/>
    <property type="match status" value="1"/>
</dbReference>
<sequence length="1281" mass="143307">MAQDSNEKDEFVHQIAIKLSRQLNIINPNDLLAERVIDIAKTNTLGGFTTAARSFGKFRDSFLSELHAEILSHEKQAENGTIPQPIQGITVVDSDVLEPPPARQGGLQRMDTRHTFKQPPKPLEPPTPRTSVLGLDRLAREKRAAQAQENGGDSGRKRPRTGRDNESVFKVPSLPASRTTARQRGEETPSNPGGISETARMRLEEHRRNREKQRGTVFGSESEFNDSLFGKEGIAAINEQRNDGPRGLGEFQRRSNRERDRGWGGRRDRDTQGQSRRGMAWDATPQSVRDAPSMRVPNVGWDSTPRDARGQDGSGWGSAKNRRWDAPTPRAGRDDDSPEGEGGAAVNIREWEEEQMKLDRDWYTGAEEGTLAGDEEHNPLAQYEDLSARKQAEIATKQTRKISARQAQYNADNDLWEANRMVTSGVATRKAIDLDFEDESESTVHVMVHDLKPPFLDGRTVYTKQLDPINPIRDPTSDMAVFSKKGSALVKEKREQAERAKAAAKLAALGGTSLGNIMGVKDEEAEAEAEAERKEQEAKANGEKENYKGDSKFAEHLKSSAGVSAFARNRTLKEQREYLPAFACREELMKVIRENQVVIVVGETGSGKTTQLAQFLYEDGYCSFGIVGCTQPRRVAAMSVAKRVSEEMECKLGSTVGYAIRFEDCTSADTKIKYMTDGVLLRESLNEGDLDRYSVIILDEAHERSLSTDVLMGLLRKILSRRRDLKLIVTSATMNAEKFSTFYGNAPCYTIPGRTFPVEIFHAKSPCEDYVDSAVKQVLQIHLSLPPGDILVFMTGQEDIEITCQVVEERLSQLDEPAPLAVLPIYSQMPADLQARIFEPTADGRRKVIVATNIAETSLTVDGILFVVDGGYSKLKVYNPKVGMDALQITPISQANAGQRTGRAGRTGSGFCYRLYTEMAYRNEMFESTIPEIQRTNLANTVLLLKSLGVKNLLEFDFMDPPPQTNILNSMYQLWVLGALDNVGDLTPVGRKMSEFPMEPSMAKMLIASVEYNCSSEMLTIVSMLSVPSVFYRPKERMEEADAAREKFNVPESDHLTLLNVFNQWKSHGYRDDWAMRHFLHPKLLRKAREVRAQLEDIMKFQKMDMISAGTDFDVIRKAITAGYFHQAARVKGIGEFVNIRSGLPTHLHPTSALYGLGYTPSYVIYHELILTSKEYMTQVTAIDPYWLAELGSVFYSVKEKNFDERGNRRQADREFSRRVELEQEMARQREESAKKAEEKAEAAKASSSSRERVIVPGTPRHTGIGAGARITATPRRRVGI</sequence>
<evidence type="ECO:0000256" key="5">
    <source>
        <dbReference type="ARBA" id="ARBA00022801"/>
    </source>
</evidence>
<dbReference type="CDD" id="cd18791">
    <property type="entry name" value="SF2_C_RHA"/>
    <property type="match status" value="1"/>
</dbReference>
<dbReference type="Proteomes" id="UP000559027">
    <property type="component" value="Unassembled WGS sequence"/>
</dbReference>
<feature type="compositionally biased region" description="Polar residues" evidence="13">
    <location>
        <begin position="176"/>
        <end position="193"/>
    </location>
</feature>
<dbReference type="SMART" id="SM00847">
    <property type="entry name" value="HA2"/>
    <property type="match status" value="1"/>
</dbReference>
<dbReference type="SMART" id="SM00487">
    <property type="entry name" value="DEXDc"/>
    <property type="match status" value="1"/>
</dbReference>
<feature type="compositionally biased region" description="Basic and acidic residues" evidence="13">
    <location>
        <begin position="251"/>
        <end position="271"/>
    </location>
</feature>
<protein>
    <recommendedName>
        <fullName evidence="12">Pre-mRNA-splicing factor ATP-dependent RNA helicase PRP16</fullName>
        <ecNumber evidence="2">3.6.4.13</ecNumber>
    </recommendedName>
</protein>
<dbReference type="FunFam" id="3.40.50.300:FF:000313">
    <property type="entry name" value="Pre-mRNA-splicing factor ATP-dependent RNA helicase PRP16"/>
    <property type="match status" value="1"/>
</dbReference>
<gene>
    <name evidence="16" type="ORF">D9756_004310</name>
</gene>
<comment type="subcellular location">
    <subcellularLocation>
        <location evidence="1">Nucleus</location>
    </subcellularLocation>
</comment>
<dbReference type="PROSITE" id="PS51192">
    <property type="entry name" value="HELICASE_ATP_BIND_1"/>
    <property type="match status" value="1"/>
</dbReference>
<dbReference type="InterPro" id="IPR011709">
    <property type="entry name" value="DEAD-box_helicase_OB_fold"/>
</dbReference>
<dbReference type="SUPFAM" id="SSF52540">
    <property type="entry name" value="P-loop containing nucleoside triphosphate hydrolases"/>
    <property type="match status" value="1"/>
</dbReference>
<dbReference type="EC" id="3.6.4.13" evidence="2"/>
<dbReference type="GO" id="GO:0000398">
    <property type="term" value="P:mRNA splicing, via spliceosome"/>
    <property type="evidence" value="ECO:0007669"/>
    <property type="project" value="UniProtKB-ARBA"/>
</dbReference>